<reference evidence="1" key="1">
    <citation type="submission" date="2021-01" db="EMBL/GenBank/DDBJ databases">
        <authorList>
            <person name="Corre E."/>
            <person name="Pelletier E."/>
            <person name="Niang G."/>
            <person name="Scheremetjew M."/>
            <person name="Finn R."/>
            <person name="Kale V."/>
            <person name="Holt S."/>
            <person name="Cochrane G."/>
            <person name="Meng A."/>
            <person name="Brown T."/>
            <person name="Cohen L."/>
        </authorList>
    </citation>
    <scope>NUCLEOTIDE SEQUENCE</scope>
    <source>
        <strain evidence="1">NIES-381</strain>
    </source>
</reference>
<gene>
    <name evidence="1" type="ORF">EGYM00392_LOCUS9097</name>
</gene>
<dbReference type="EMBL" id="HBGA01024370">
    <property type="protein sequence ID" value="CAD8998027.1"/>
    <property type="molecule type" value="Transcribed_RNA"/>
</dbReference>
<proteinExistence type="predicted"/>
<accession>A0A7S1N5B4</accession>
<evidence type="ECO:0000313" key="1">
    <source>
        <dbReference type="EMBL" id="CAD8998027.1"/>
    </source>
</evidence>
<name>A0A7S1N5B4_9EUGL</name>
<protein>
    <submittedName>
        <fullName evidence="1">Uncharacterized protein</fullName>
    </submittedName>
</protein>
<organism evidence="1">
    <name type="scientific">Eutreptiella gymnastica</name>
    <dbReference type="NCBI Taxonomy" id="73025"/>
    <lineage>
        <taxon>Eukaryota</taxon>
        <taxon>Discoba</taxon>
        <taxon>Euglenozoa</taxon>
        <taxon>Euglenida</taxon>
        <taxon>Spirocuta</taxon>
        <taxon>Euglenophyceae</taxon>
        <taxon>Eutreptiales</taxon>
        <taxon>Eutreptiaceae</taxon>
        <taxon>Eutreptiella</taxon>
    </lineage>
</organism>
<sequence length="189" mass="21979">MCGTREAPTDHVDWAGDRVLEQPPIFKYLGHTLAHLSWVHKAHNNFLEEDRTELAAYERLPLNTWERVELVNTVLTPRWTHRLLLIPNDITYKQLGKSTKEFVTNYKGLEKICHTTKMSTPVKEGGMGLHQQFRASRKRVVTVIQRLLRDRHPKCNPWGHTGAPRALNPRYFFLVCHAAAGRYNWCFVP</sequence>
<dbReference type="AlphaFoldDB" id="A0A7S1N5B4"/>